<keyword evidence="2" id="KW-1003">Cell membrane</keyword>
<gene>
    <name evidence="8" type="ORF">C8D99_12132</name>
</gene>
<accession>A0A4R8M5A3</accession>
<proteinExistence type="predicted"/>
<sequence>MTLRKGLVLFLLLSFGVSAVVLLSSVDGETWSTILRADKRLLLLALVFVLSAWACDASRFCALARAAGEKIDFKLGMVLTWLHYFGCAVTPMQSGGGPFQVYVLYKRKVPLGKGIAITLTRTLLTILILGIVVPVAVFIEPELLRGRLFLKGVFSYVLAFIIISWVLVVLSITRPAIIKRWGRVFTLWLKRFGVVKPERVLKIVKRINLEVDNYNLNFQMFFSCGLKHFLLAIVLSVFHLLFIFSVLPCLIASVNLPFHYLQAVLAQAVFMFLLYFVPTPGASGVAEGGGAALFGLLVPWNMAGVMAIAWRFFTEYIAIAMGVVVAVKLLGWGVTEELYEHEPPVEEEAVENDFSDDPGDRRE</sequence>
<evidence type="ECO:0000256" key="4">
    <source>
        <dbReference type="ARBA" id="ARBA00022989"/>
    </source>
</evidence>
<dbReference type="InterPro" id="IPR022791">
    <property type="entry name" value="L-PG_synthase/AglD"/>
</dbReference>
<keyword evidence="4 7" id="KW-1133">Transmembrane helix</keyword>
<dbReference type="PANTHER" id="PTHR37693:SF1">
    <property type="entry name" value="INTEGRAL MEMBRANE PROTEIN"/>
    <property type="match status" value="1"/>
</dbReference>
<dbReference type="RefSeq" id="WP_133958876.1">
    <property type="nucleotide sequence ID" value="NZ_SORI01000021.1"/>
</dbReference>
<protein>
    <recommendedName>
        <fullName evidence="10">Lysylphosphatidylglycerol synthase-like protein</fullName>
    </recommendedName>
</protein>
<dbReference type="Pfam" id="PF03706">
    <property type="entry name" value="LPG_synthase_TM"/>
    <property type="match status" value="1"/>
</dbReference>
<evidence type="ECO:0000256" key="3">
    <source>
        <dbReference type="ARBA" id="ARBA00022692"/>
    </source>
</evidence>
<evidence type="ECO:0000256" key="5">
    <source>
        <dbReference type="ARBA" id="ARBA00023136"/>
    </source>
</evidence>
<organism evidence="8 9">
    <name type="scientific">Aminivibrio pyruvatiphilus</name>
    <dbReference type="NCBI Taxonomy" id="1005740"/>
    <lineage>
        <taxon>Bacteria</taxon>
        <taxon>Thermotogati</taxon>
        <taxon>Synergistota</taxon>
        <taxon>Synergistia</taxon>
        <taxon>Synergistales</taxon>
        <taxon>Aminobacteriaceae</taxon>
        <taxon>Aminivibrio</taxon>
    </lineage>
</organism>
<reference evidence="8 9" key="1">
    <citation type="submission" date="2019-03" db="EMBL/GenBank/DDBJ databases">
        <title>Genomic Encyclopedia of Type Strains, Phase IV (KMG-IV): sequencing the most valuable type-strain genomes for metagenomic binning, comparative biology and taxonomic classification.</title>
        <authorList>
            <person name="Goeker M."/>
        </authorList>
    </citation>
    <scope>NUCLEOTIDE SEQUENCE [LARGE SCALE GENOMIC DNA]</scope>
    <source>
        <strain evidence="8 9">DSM 25964</strain>
    </source>
</reference>
<evidence type="ECO:0000256" key="7">
    <source>
        <dbReference type="SAM" id="Phobius"/>
    </source>
</evidence>
<feature type="transmembrane region" description="Helical" evidence="7">
    <location>
        <begin position="289"/>
        <end position="310"/>
    </location>
</feature>
<comment type="caution">
    <text evidence="8">The sequence shown here is derived from an EMBL/GenBank/DDBJ whole genome shotgun (WGS) entry which is preliminary data.</text>
</comment>
<feature type="compositionally biased region" description="Acidic residues" evidence="6">
    <location>
        <begin position="345"/>
        <end position="357"/>
    </location>
</feature>
<feature type="transmembrane region" description="Helical" evidence="7">
    <location>
        <begin position="316"/>
        <end position="334"/>
    </location>
</feature>
<keyword evidence="3 7" id="KW-0812">Transmembrane</keyword>
<dbReference type="Proteomes" id="UP000295066">
    <property type="component" value="Unassembled WGS sequence"/>
</dbReference>
<dbReference type="PANTHER" id="PTHR37693">
    <property type="entry name" value="PHOSPHATIDYLGLYCEROL LYSYLTRANSFERASE"/>
    <property type="match status" value="1"/>
</dbReference>
<comment type="subcellular location">
    <subcellularLocation>
        <location evidence="1">Cell membrane</location>
        <topology evidence="1">Multi-pass membrane protein</topology>
    </subcellularLocation>
</comment>
<dbReference type="OrthoDB" id="9810654at2"/>
<name>A0A4R8M5A3_9BACT</name>
<dbReference type="AlphaFoldDB" id="A0A4R8M5A3"/>
<keyword evidence="9" id="KW-1185">Reference proteome</keyword>
<dbReference type="NCBIfam" id="TIGR00374">
    <property type="entry name" value="flippase-like domain"/>
    <property type="match status" value="1"/>
</dbReference>
<feature type="transmembrane region" description="Helical" evidence="7">
    <location>
        <begin position="115"/>
        <end position="139"/>
    </location>
</feature>
<evidence type="ECO:0008006" key="10">
    <source>
        <dbReference type="Google" id="ProtNLM"/>
    </source>
</evidence>
<feature type="transmembrane region" description="Helical" evidence="7">
    <location>
        <begin position="41"/>
        <end position="64"/>
    </location>
</feature>
<evidence type="ECO:0000313" key="8">
    <source>
        <dbReference type="EMBL" id="TDY55907.1"/>
    </source>
</evidence>
<feature type="transmembrane region" description="Helical" evidence="7">
    <location>
        <begin position="154"/>
        <end position="173"/>
    </location>
</feature>
<evidence type="ECO:0000256" key="1">
    <source>
        <dbReference type="ARBA" id="ARBA00004651"/>
    </source>
</evidence>
<dbReference type="GO" id="GO:0005886">
    <property type="term" value="C:plasma membrane"/>
    <property type="evidence" value="ECO:0007669"/>
    <property type="project" value="UniProtKB-SubCell"/>
</dbReference>
<dbReference type="EMBL" id="SORI01000021">
    <property type="protein sequence ID" value="TDY55907.1"/>
    <property type="molecule type" value="Genomic_DNA"/>
</dbReference>
<feature type="transmembrane region" description="Helical" evidence="7">
    <location>
        <begin position="260"/>
        <end position="277"/>
    </location>
</feature>
<evidence type="ECO:0000256" key="6">
    <source>
        <dbReference type="SAM" id="MobiDB-lite"/>
    </source>
</evidence>
<evidence type="ECO:0000256" key="2">
    <source>
        <dbReference type="ARBA" id="ARBA00022475"/>
    </source>
</evidence>
<feature type="transmembrane region" description="Helical" evidence="7">
    <location>
        <begin position="229"/>
        <end position="254"/>
    </location>
</feature>
<feature type="region of interest" description="Disordered" evidence="6">
    <location>
        <begin position="342"/>
        <end position="363"/>
    </location>
</feature>
<evidence type="ECO:0000313" key="9">
    <source>
        <dbReference type="Proteomes" id="UP000295066"/>
    </source>
</evidence>
<keyword evidence="5 7" id="KW-0472">Membrane</keyword>